<dbReference type="OrthoDB" id="9983560at2759"/>
<evidence type="ECO:0000313" key="4">
    <source>
        <dbReference type="EMBL" id="KAF8901498.1"/>
    </source>
</evidence>
<dbReference type="Gene3D" id="3.30.465.10">
    <property type="match status" value="1"/>
</dbReference>
<dbReference type="InterPro" id="IPR016166">
    <property type="entry name" value="FAD-bd_PCMH"/>
</dbReference>
<dbReference type="PANTHER" id="PTHR13878">
    <property type="entry name" value="GULONOLACTONE OXIDASE"/>
    <property type="match status" value="1"/>
</dbReference>
<dbReference type="SUPFAM" id="SSF56176">
    <property type="entry name" value="FAD-binding/transporter-associated domain-like"/>
    <property type="match status" value="1"/>
</dbReference>
<feature type="domain" description="FAD-binding PCMH-type" evidence="3">
    <location>
        <begin position="127"/>
        <end position="311"/>
    </location>
</feature>
<gene>
    <name evidence="4" type="ORF">CPB84DRAFT_1679747</name>
</gene>
<dbReference type="InterPro" id="IPR036318">
    <property type="entry name" value="FAD-bd_PCMH-like_sf"/>
</dbReference>
<dbReference type="Pfam" id="PF01565">
    <property type="entry name" value="FAD_binding_4"/>
    <property type="match status" value="1"/>
</dbReference>
<dbReference type="InterPro" id="IPR016169">
    <property type="entry name" value="FAD-bd_PCMH_sub2"/>
</dbReference>
<comment type="caution">
    <text evidence="4">The sequence shown here is derived from an EMBL/GenBank/DDBJ whole genome shotgun (WGS) entry which is preliminary data.</text>
</comment>
<protein>
    <submittedName>
        <fullName evidence="4">FAD-binding domain-containing protein</fullName>
    </submittedName>
</protein>
<dbReference type="Pfam" id="PF08031">
    <property type="entry name" value="BBE"/>
    <property type="match status" value="1"/>
</dbReference>
<dbReference type="PROSITE" id="PS51387">
    <property type="entry name" value="FAD_PCMH"/>
    <property type="match status" value="1"/>
</dbReference>
<evidence type="ECO:0000256" key="1">
    <source>
        <dbReference type="ARBA" id="ARBA00005466"/>
    </source>
</evidence>
<evidence type="ECO:0000313" key="5">
    <source>
        <dbReference type="Proteomes" id="UP000724874"/>
    </source>
</evidence>
<evidence type="ECO:0000256" key="2">
    <source>
        <dbReference type="ARBA" id="ARBA00023002"/>
    </source>
</evidence>
<keyword evidence="2" id="KW-0560">Oxidoreductase</keyword>
<dbReference type="GO" id="GO:0016491">
    <property type="term" value="F:oxidoreductase activity"/>
    <property type="evidence" value="ECO:0007669"/>
    <property type="project" value="UniProtKB-KW"/>
</dbReference>
<dbReference type="AlphaFoldDB" id="A0A9P5NPU3"/>
<dbReference type="InterPro" id="IPR050432">
    <property type="entry name" value="FAD-linked_Oxidoreductases_BP"/>
</dbReference>
<keyword evidence="5" id="KW-1185">Reference proteome</keyword>
<dbReference type="Proteomes" id="UP000724874">
    <property type="component" value="Unassembled WGS sequence"/>
</dbReference>
<dbReference type="InterPro" id="IPR006094">
    <property type="entry name" value="Oxid_FAD_bind_N"/>
</dbReference>
<dbReference type="PANTHER" id="PTHR13878:SF91">
    <property type="entry name" value="FAD BINDING DOMAIN PROTEIN (AFU_ORTHOLOGUE AFUA_6G12070)-RELATED"/>
    <property type="match status" value="1"/>
</dbReference>
<sequence length="587" mass="63066">MVRSFFKVNAALTALYHVAYSRTAFGSVASPAFIGLNNSLGGRLQVGVPWSEPCFRNFNGRNVALNATGCALVETNYFNSHLVRTDFFGAYSAIQWESCMSTGDQCMLDWLDPVDPAAINPPASCKQGSVPPVFIDVENSNDVVEAFNFARNTGITLVIKNTGHDFKGRSSAPNSLALWVLMCFFAKMTFIPRFVPESCDMPEVSAITIAAGVQFADLVPFADSHGVEIIAGSDEGVGPAGGYLQGGGHSVLTPTLGMGADRVLQYTIVTPDGAVRKANGCQNSDLFFALRGGGGGTFGVVMDATVLATPRRSYQVASINWPVSDNNLKHILTTFVDNATSLATAGWGGFLTPTAGELVLVNPTLTAQQAQDALKPLTNLAISLGGTASITPFSSFAQWFSDLEGGQLGIAQDSVGLPNAVTSRLIPEANHRTEGGRAQLVNALMNAFNNTIFSQILFTTPFGFKGSNGSDTSVNPVWRTSLYHVVFVNTWLFNSTLADRQGAYATSTTAVNFLREITPNSGAYHNEADIHEPNFKGTDTLAESFWGIDLYDKLLQIKNKYDPKHILDCWNCIGWKGANSPQYACYI</sequence>
<dbReference type="EMBL" id="JADNYJ010000041">
    <property type="protein sequence ID" value="KAF8901498.1"/>
    <property type="molecule type" value="Genomic_DNA"/>
</dbReference>
<dbReference type="InterPro" id="IPR012951">
    <property type="entry name" value="BBE"/>
</dbReference>
<evidence type="ECO:0000259" key="3">
    <source>
        <dbReference type="PROSITE" id="PS51387"/>
    </source>
</evidence>
<organism evidence="4 5">
    <name type="scientific">Gymnopilus junonius</name>
    <name type="common">Spectacular rustgill mushroom</name>
    <name type="synonym">Gymnopilus spectabilis subsp. junonius</name>
    <dbReference type="NCBI Taxonomy" id="109634"/>
    <lineage>
        <taxon>Eukaryota</taxon>
        <taxon>Fungi</taxon>
        <taxon>Dikarya</taxon>
        <taxon>Basidiomycota</taxon>
        <taxon>Agaricomycotina</taxon>
        <taxon>Agaricomycetes</taxon>
        <taxon>Agaricomycetidae</taxon>
        <taxon>Agaricales</taxon>
        <taxon>Agaricineae</taxon>
        <taxon>Hymenogastraceae</taxon>
        <taxon>Gymnopilus</taxon>
    </lineage>
</organism>
<reference evidence="4" key="1">
    <citation type="submission" date="2020-11" db="EMBL/GenBank/DDBJ databases">
        <authorList>
            <consortium name="DOE Joint Genome Institute"/>
            <person name="Ahrendt S."/>
            <person name="Riley R."/>
            <person name="Andreopoulos W."/>
            <person name="LaButti K."/>
            <person name="Pangilinan J."/>
            <person name="Ruiz-duenas F.J."/>
            <person name="Barrasa J.M."/>
            <person name="Sanchez-Garcia M."/>
            <person name="Camarero S."/>
            <person name="Miyauchi S."/>
            <person name="Serrano A."/>
            <person name="Linde D."/>
            <person name="Babiker R."/>
            <person name="Drula E."/>
            <person name="Ayuso-Fernandez I."/>
            <person name="Pacheco R."/>
            <person name="Padilla G."/>
            <person name="Ferreira P."/>
            <person name="Barriuso J."/>
            <person name="Kellner H."/>
            <person name="Castanera R."/>
            <person name="Alfaro M."/>
            <person name="Ramirez L."/>
            <person name="Pisabarro A.G."/>
            <person name="Kuo A."/>
            <person name="Tritt A."/>
            <person name="Lipzen A."/>
            <person name="He G."/>
            <person name="Yan M."/>
            <person name="Ng V."/>
            <person name="Cullen D."/>
            <person name="Martin F."/>
            <person name="Rosso M.-N."/>
            <person name="Henrissat B."/>
            <person name="Hibbett D."/>
            <person name="Martinez A.T."/>
            <person name="Grigoriev I.V."/>
        </authorList>
    </citation>
    <scope>NUCLEOTIDE SEQUENCE</scope>
    <source>
        <strain evidence="4">AH 44721</strain>
    </source>
</reference>
<comment type="similarity">
    <text evidence="1">Belongs to the oxygen-dependent FAD-linked oxidoreductase family.</text>
</comment>
<dbReference type="GO" id="GO:0071949">
    <property type="term" value="F:FAD binding"/>
    <property type="evidence" value="ECO:0007669"/>
    <property type="project" value="InterPro"/>
</dbReference>
<name>A0A9P5NPU3_GYMJU</name>
<accession>A0A9P5NPU3</accession>
<proteinExistence type="inferred from homology"/>